<dbReference type="Pfam" id="PF00817">
    <property type="entry name" value="IMS"/>
    <property type="match status" value="1"/>
</dbReference>
<feature type="domain" description="UmuC" evidence="6">
    <location>
        <begin position="2"/>
        <end position="186"/>
    </location>
</feature>
<proteinExistence type="inferred from homology"/>
<dbReference type="PANTHER" id="PTHR11076">
    <property type="entry name" value="DNA REPAIR POLYMERASE UMUC / TRANSFERASE FAMILY MEMBER"/>
    <property type="match status" value="1"/>
</dbReference>
<reference evidence="8" key="1">
    <citation type="journal article" date="2018" name="J. Anim. Genet.">
        <title>Acquired interbacterial defense systems protect against interspecies antagonism in the human gut microbiome.</title>
        <authorList>
            <person name="Ross B.D."/>
            <person name="Verster A.J."/>
            <person name="Radey M.C."/>
            <person name="Schmidtke D.T."/>
            <person name="Pope C.E."/>
            <person name="Hoffman L.R."/>
            <person name="Hajjar A."/>
            <person name="Peterson S.B."/>
            <person name="Borenstein E."/>
            <person name="Mougous J."/>
        </authorList>
    </citation>
    <scope>NUCLEOTIDE SEQUENCE [LARGE SCALE GENOMIC DNA]</scope>
    <source>
        <strain evidence="8">3725 D1 iv</strain>
        <plasmid evidence="8">unnamed1</plasmid>
    </source>
</reference>
<keyword evidence="2" id="KW-0227">DNA damage</keyword>
<name>A0AAP9IZ89_BACOV</name>
<dbReference type="PROSITE" id="PS50173">
    <property type="entry name" value="UMUC"/>
    <property type="match status" value="1"/>
</dbReference>
<evidence type="ECO:0000259" key="6">
    <source>
        <dbReference type="PROSITE" id="PS50173"/>
    </source>
</evidence>
<dbReference type="GO" id="GO:0003887">
    <property type="term" value="F:DNA-directed DNA polymerase activity"/>
    <property type="evidence" value="ECO:0007669"/>
    <property type="project" value="TreeGrafter"/>
</dbReference>
<evidence type="ECO:0000256" key="1">
    <source>
        <dbReference type="ARBA" id="ARBA00010945"/>
    </source>
</evidence>
<geneLocation type="plasmid" evidence="7 8">
    <name>unnamed1</name>
</geneLocation>
<dbReference type="PANTHER" id="PTHR11076:SF34">
    <property type="entry name" value="PROTEIN UMUC"/>
    <property type="match status" value="1"/>
</dbReference>
<evidence type="ECO:0000256" key="4">
    <source>
        <dbReference type="ARBA" id="ARBA00023204"/>
    </source>
</evidence>
<dbReference type="GO" id="GO:0042276">
    <property type="term" value="P:error-prone translesion synthesis"/>
    <property type="evidence" value="ECO:0007669"/>
    <property type="project" value="TreeGrafter"/>
</dbReference>
<dbReference type="InterPro" id="IPR050116">
    <property type="entry name" value="DNA_polymerase-Y"/>
</dbReference>
<dbReference type="Pfam" id="PF11799">
    <property type="entry name" value="IMS_C"/>
    <property type="match status" value="1"/>
</dbReference>
<dbReference type="GO" id="GO:0005829">
    <property type="term" value="C:cytosol"/>
    <property type="evidence" value="ECO:0007669"/>
    <property type="project" value="TreeGrafter"/>
</dbReference>
<dbReference type="InterPro" id="IPR017961">
    <property type="entry name" value="DNA_pol_Y-fam_little_finger"/>
</dbReference>
<dbReference type="SUPFAM" id="SSF56672">
    <property type="entry name" value="DNA/RNA polymerases"/>
    <property type="match status" value="1"/>
</dbReference>
<sequence>MFALVDGNNFFVSCERVFNPYWNDRPILVLSNNDGCVIARSNEVKKLGIKMGTPAFQILDEIQKYGIGVCSGNQNLYGDMSCRVMTLLSNFSPNIEVYSVDESFLDFSGFENIDLEKYARSMIRTVTKGTGIPVSAGVAKTKTLAKVANKFAKKYPGYGGVCIIDTDEKREKALKLTDIGDVWGIGSRFRGKLERYNVKTAYDFSLMPVAWVRKEMTVFGERVWKELNGYSCLDLDQVAIRKKQICTSRSFGITITDYSDMEEAVSTFAGMCAYKLRKQHSCAFSLMVFVGCANNSRQGSHTYINSVVKLPVPSSNTTEIVRYALLALKNIYRRGVGYKKAGVIVMDLVSDDAIQQNLFYTEDSAKFSRLMEVIDELNKGQTKNLVSLAVQGTGVRRWKLKQERLSPCYTTQLSDVLTIECK</sequence>
<evidence type="ECO:0000313" key="7">
    <source>
        <dbReference type="EMBL" id="QDM12916.1"/>
    </source>
</evidence>
<dbReference type="GO" id="GO:0009432">
    <property type="term" value="P:SOS response"/>
    <property type="evidence" value="ECO:0007669"/>
    <property type="project" value="UniProtKB-KW"/>
</dbReference>
<evidence type="ECO:0000256" key="5">
    <source>
        <dbReference type="ARBA" id="ARBA00023236"/>
    </source>
</evidence>
<dbReference type="GO" id="GO:0006281">
    <property type="term" value="P:DNA repair"/>
    <property type="evidence" value="ECO:0007669"/>
    <property type="project" value="UniProtKB-KW"/>
</dbReference>
<dbReference type="InterPro" id="IPR043502">
    <property type="entry name" value="DNA/RNA_pol_sf"/>
</dbReference>
<keyword evidence="4" id="KW-0234">DNA repair</keyword>
<organism evidence="7 8">
    <name type="scientific">Bacteroides ovatus</name>
    <dbReference type="NCBI Taxonomy" id="28116"/>
    <lineage>
        <taxon>Bacteria</taxon>
        <taxon>Pseudomonadati</taxon>
        <taxon>Bacteroidota</taxon>
        <taxon>Bacteroidia</taxon>
        <taxon>Bacteroidales</taxon>
        <taxon>Bacteroidaceae</taxon>
        <taxon>Bacteroides</taxon>
    </lineage>
</organism>
<gene>
    <name evidence="7" type="ORF">DYI28_29895</name>
</gene>
<dbReference type="Gene3D" id="3.40.1170.60">
    <property type="match status" value="1"/>
</dbReference>
<keyword evidence="5" id="KW-0742">SOS response</keyword>
<dbReference type="InterPro" id="IPR001126">
    <property type="entry name" value="UmuC"/>
</dbReference>
<comment type="similarity">
    <text evidence="1">Belongs to the DNA polymerase type-Y family.</text>
</comment>
<dbReference type="AlphaFoldDB" id="A0AAP9IZ89"/>
<evidence type="ECO:0000256" key="3">
    <source>
        <dbReference type="ARBA" id="ARBA00023199"/>
    </source>
</evidence>
<protein>
    <submittedName>
        <fullName evidence="7">Y-family DNA polymerase</fullName>
    </submittedName>
</protein>
<evidence type="ECO:0000256" key="2">
    <source>
        <dbReference type="ARBA" id="ARBA00022763"/>
    </source>
</evidence>
<dbReference type="InterPro" id="IPR025188">
    <property type="entry name" value="DUF4113"/>
</dbReference>
<dbReference type="Gene3D" id="3.30.70.270">
    <property type="match status" value="1"/>
</dbReference>
<keyword evidence="7" id="KW-0614">Plasmid</keyword>
<dbReference type="Proteomes" id="UP000318823">
    <property type="component" value="Plasmid unnamed1"/>
</dbReference>
<dbReference type="InterPro" id="IPR043128">
    <property type="entry name" value="Rev_trsase/Diguanyl_cyclase"/>
</dbReference>
<dbReference type="CDD" id="cd01700">
    <property type="entry name" value="PolY_Pol_V_umuC"/>
    <property type="match status" value="1"/>
</dbReference>
<keyword evidence="3" id="KW-0741">SOS mutagenesis</keyword>
<dbReference type="EMBL" id="CP041396">
    <property type="protein sequence ID" value="QDM12916.1"/>
    <property type="molecule type" value="Genomic_DNA"/>
</dbReference>
<evidence type="ECO:0000313" key="8">
    <source>
        <dbReference type="Proteomes" id="UP000318823"/>
    </source>
</evidence>
<dbReference type="GO" id="GO:0003684">
    <property type="term" value="F:damaged DNA binding"/>
    <property type="evidence" value="ECO:0007669"/>
    <property type="project" value="InterPro"/>
</dbReference>
<dbReference type="RefSeq" id="WP_032845657.1">
    <property type="nucleotide sequence ID" value="NZ_CP041396.1"/>
</dbReference>
<dbReference type="Pfam" id="PF13438">
    <property type="entry name" value="DUF4113"/>
    <property type="match status" value="1"/>
</dbReference>
<dbReference type="Gene3D" id="1.10.150.20">
    <property type="entry name" value="5' to 3' exonuclease, C-terminal subdomain"/>
    <property type="match status" value="1"/>
</dbReference>
<accession>A0AAP9IZ89</accession>